<keyword evidence="5" id="KW-1185">Reference proteome</keyword>
<dbReference type="PROSITE" id="PS50013">
    <property type="entry name" value="CHROMO_2"/>
    <property type="match status" value="1"/>
</dbReference>
<dbReference type="OrthoDB" id="3543857at2759"/>
<dbReference type="GO" id="GO:0006338">
    <property type="term" value="P:chromatin remodeling"/>
    <property type="evidence" value="ECO:0007669"/>
    <property type="project" value="UniProtKB-ARBA"/>
</dbReference>
<feature type="compositionally biased region" description="Basic and acidic residues" evidence="2">
    <location>
        <begin position="703"/>
        <end position="714"/>
    </location>
</feature>
<evidence type="ECO:0000259" key="3">
    <source>
        <dbReference type="PROSITE" id="PS50013"/>
    </source>
</evidence>
<evidence type="ECO:0000256" key="1">
    <source>
        <dbReference type="ARBA" id="ARBA00011353"/>
    </source>
</evidence>
<dbReference type="SMART" id="SM00298">
    <property type="entry name" value="CHROMO"/>
    <property type="match status" value="1"/>
</dbReference>
<evidence type="ECO:0000313" key="5">
    <source>
        <dbReference type="Proteomes" id="UP001140453"/>
    </source>
</evidence>
<feature type="compositionally biased region" description="Basic and acidic residues" evidence="2">
    <location>
        <begin position="359"/>
        <end position="373"/>
    </location>
</feature>
<feature type="compositionally biased region" description="Basic residues" evidence="2">
    <location>
        <begin position="285"/>
        <end position="300"/>
    </location>
</feature>
<dbReference type="InterPro" id="IPR000953">
    <property type="entry name" value="Chromo/chromo_shadow_dom"/>
</dbReference>
<dbReference type="SUPFAM" id="SSF54160">
    <property type="entry name" value="Chromo domain-like"/>
    <property type="match status" value="1"/>
</dbReference>
<dbReference type="CDD" id="cd00024">
    <property type="entry name" value="CD_CSD"/>
    <property type="match status" value="1"/>
</dbReference>
<feature type="compositionally biased region" description="Basic residues" evidence="2">
    <location>
        <begin position="564"/>
        <end position="574"/>
    </location>
</feature>
<accession>A0A9W8YX33</accession>
<feature type="compositionally biased region" description="Basic and acidic residues" evidence="2">
    <location>
        <begin position="397"/>
        <end position="410"/>
    </location>
</feature>
<dbReference type="AlphaFoldDB" id="A0A9W8YX33"/>
<reference evidence="4" key="1">
    <citation type="submission" date="2022-10" db="EMBL/GenBank/DDBJ databases">
        <title>Tapping the CABI collections for fungal endophytes: first genome assemblies for Collariella, Neodidymelliopsis, Ascochyta clinopodiicola, Didymella pomorum, Didymosphaeria variabile, Neocosmospora piperis and Neocucurbitaria cava.</title>
        <authorList>
            <person name="Hill R."/>
        </authorList>
    </citation>
    <scope>NUCLEOTIDE SEQUENCE</scope>
    <source>
        <strain evidence="4">IMI 355082</strain>
    </source>
</reference>
<comment type="subunit">
    <text evidence="1">Component of the NuA4 histone acetyltransferase complex.</text>
</comment>
<comment type="caution">
    <text evidence="4">The sequence shown here is derived from an EMBL/GenBank/DDBJ whole genome shotgun (WGS) entry which is preliminary data.</text>
</comment>
<feature type="compositionally biased region" description="Polar residues" evidence="2">
    <location>
        <begin position="505"/>
        <end position="532"/>
    </location>
</feature>
<feature type="compositionally biased region" description="Acidic residues" evidence="2">
    <location>
        <begin position="340"/>
        <end position="358"/>
    </location>
</feature>
<feature type="region of interest" description="Disordered" evidence="2">
    <location>
        <begin position="700"/>
        <end position="769"/>
    </location>
</feature>
<feature type="compositionally biased region" description="Low complexity" evidence="2">
    <location>
        <begin position="414"/>
        <end position="435"/>
    </location>
</feature>
<sequence>MLLCAPYRLAAKAATRYDEWLAIYRPFCFRNQKSRLHERDRSSSITATPTDEGSSLERQEAVNAFRRLAIFRARSPCLRAVRAVRARKGAQAERDLAALGAFTIGIPRGTTGVAIMSNDDISLQTGELNWDLYRSDLKVSKMVIQRPRPKLNFEIPVISQSPRYRPGSGPPSQPVDLRPVDDSTAFIVDKVILPLEPFTELGDRRQRRAYYIIGWPDLPAARPVIDCAKALDYVPPFAIEQWEHDDFLRRESDKEQAETEAALNAVAEAIAAEKGEDVGADGLPNKKKPGRKPKKARVKAARPPTPQLDSEQEKLLAKRMQGPSLSTPQKRKSRIAQLEAELEMEPLDHTDADDESDEEIRRQLEGERLHREEDDTGFLRAASDVADSFRASSKRLAAPEDRMLQTRDNRSIQVPQSRRVSPTPSSSQQQVSSDSVKLDHLSQTKRPISTTPIPLPRRPNFGPTSSFAPTAGPPATPLIETSTSSGQGRAKATHSPTAALRPDSNVVQTPSLKAALTSNGNHGGFTPTNSFTPVGGYFPRPPKRTADESPLAGGSNEGTPSTGKVKRERKKKVPKLLQHSPHTELAAGSCNEPQVEQEYVVKRLEGDSIVDGIQYFLVRWEGDWPPEQNPTWEPRENISAKLVKAYLKRKAEKVKNTPAKSKETAGSSKGKSKEKQQSTLKEWASKLNYSSVSEAFEGQAELDQLHGKTDRDRGLEDDDELGGDADEFLVVDKRKAEERAKAAAERRKSLSSQVAAQFANVGPGRPSGF</sequence>
<feature type="compositionally biased region" description="Acidic residues" evidence="2">
    <location>
        <begin position="715"/>
        <end position="729"/>
    </location>
</feature>
<proteinExistence type="predicted"/>
<evidence type="ECO:0000256" key="2">
    <source>
        <dbReference type="SAM" id="MobiDB-lite"/>
    </source>
</evidence>
<feature type="compositionally biased region" description="Basic and acidic residues" evidence="2">
    <location>
        <begin position="730"/>
        <end position="748"/>
    </location>
</feature>
<name>A0A9W8YX33_9PEZI</name>
<dbReference type="InterPro" id="IPR016197">
    <property type="entry name" value="Chromo-like_dom_sf"/>
</dbReference>
<dbReference type="Proteomes" id="UP001140453">
    <property type="component" value="Unassembled WGS sequence"/>
</dbReference>
<feature type="domain" description="Chromo" evidence="3">
    <location>
        <begin position="599"/>
        <end position="662"/>
    </location>
</feature>
<gene>
    <name evidence="4" type="ORF">N0V93_003673</name>
</gene>
<evidence type="ECO:0000313" key="4">
    <source>
        <dbReference type="EMBL" id="KAJ4394455.1"/>
    </source>
</evidence>
<feature type="region of interest" description="Disordered" evidence="2">
    <location>
        <begin position="276"/>
        <end position="590"/>
    </location>
</feature>
<dbReference type="Pfam" id="PF00385">
    <property type="entry name" value="Chromo"/>
    <property type="match status" value="1"/>
</dbReference>
<feature type="region of interest" description="Disordered" evidence="2">
    <location>
        <begin position="651"/>
        <end position="680"/>
    </location>
</feature>
<dbReference type="InterPro" id="IPR023780">
    <property type="entry name" value="Chromo_domain"/>
</dbReference>
<dbReference type="Gene3D" id="2.40.50.40">
    <property type="match status" value="1"/>
</dbReference>
<organism evidence="4 5">
    <name type="scientific">Gnomoniopsis smithogilvyi</name>
    <dbReference type="NCBI Taxonomy" id="1191159"/>
    <lineage>
        <taxon>Eukaryota</taxon>
        <taxon>Fungi</taxon>
        <taxon>Dikarya</taxon>
        <taxon>Ascomycota</taxon>
        <taxon>Pezizomycotina</taxon>
        <taxon>Sordariomycetes</taxon>
        <taxon>Sordariomycetidae</taxon>
        <taxon>Diaporthales</taxon>
        <taxon>Gnomoniaceae</taxon>
        <taxon>Gnomoniopsis</taxon>
    </lineage>
</organism>
<protein>
    <recommendedName>
        <fullName evidence="3">Chromo domain-containing protein</fullName>
    </recommendedName>
</protein>
<dbReference type="EMBL" id="JAPEVB010000002">
    <property type="protein sequence ID" value="KAJ4394455.1"/>
    <property type="molecule type" value="Genomic_DNA"/>
</dbReference>